<dbReference type="Gene3D" id="1.10.357.10">
    <property type="entry name" value="Tetracycline Repressor, domain 2"/>
    <property type="match status" value="1"/>
</dbReference>
<evidence type="ECO:0000256" key="4">
    <source>
        <dbReference type="ARBA" id="ARBA00023163"/>
    </source>
</evidence>
<evidence type="ECO:0000256" key="1">
    <source>
        <dbReference type="ARBA" id="ARBA00022491"/>
    </source>
</evidence>
<keyword evidence="8" id="KW-1185">Reference proteome</keyword>
<dbReference type="EMBL" id="CP025198">
    <property type="protein sequence ID" value="AXE38025.1"/>
    <property type="molecule type" value="Genomic_DNA"/>
</dbReference>
<evidence type="ECO:0000313" key="8">
    <source>
        <dbReference type="Proteomes" id="UP000251995"/>
    </source>
</evidence>
<evidence type="ECO:0000256" key="3">
    <source>
        <dbReference type="ARBA" id="ARBA00023125"/>
    </source>
</evidence>
<dbReference type="InterPro" id="IPR004111">
    <property type="entry name" value="Repressor_TetR_C"/>
</dbReference>
<dbReference type="GO" id="GO:0003677">
    <property type="term" value="F:DNA binding"/>
    <property type="evidence" value="ECO:0007669"/>
    <property type="project" value="UniProtKB-UniRule"/>
</dbReference>
<sequence length="256" mass="27546">MPGPLIDLLWREHPDAPSTGSRGPRARHSLSDVVSRAMALADESGLGSLTMRSLAASLGVSPMSIYTHVTTRADLVVLMADAAHAGMPLPSFGRSGWRRRATRTAEANLALFLAHRWLLDVRDPRVALGPGTITKYDHELHIFDGTPLDDVQRDAALTFLLDFVASSAASRLESSSSFEPIWAQSAAGLQHYLADGFPLARRIGQAAGEHMGAPYSASQAWAFGLDRVLAGLAEIIEADEAHPGPHRYPRDDPARG</sequence>
<feature type="domain" description="HTH tetR-type" evidence="6">
    <location>
        <begin position="27"/>
        <end position="87"/>
    </location>
</feature>
<dbReference type="InterPro" id="IPR036271">
    <property type="entry name" value="Tet_transcr_reg_TetR-rel_C_sf"/>
</dbReference>
<keyword evidence="3 5" id="KW-0238">DNA-binding</keyword>
<dbReference type="SUPFAM" id="SSF46689">
    <property type="entry name" value="Homeodomain-like"/>
    <property type="match status" value="1"/>
</dbReference>
<dbReference type="AlphaFoldDB" id="A0A344URX7"/>
<reference evidence="7 8" key="1">
    <citation type="submission" date="2017-12" db="EMBL/GenBank/DDBJ databases">
        <title>The whole genome sequence of the Acidipropionibacterium virtanenii sp. nov. type strain JS278.</title>
        <authorList>
            <person name="Laine P."/>
            <person name="Deptula P."/>
            <person name="Varmanen P."/>
            <person name="Auvinen P."/>
        </authorList>
    </citation>
    <scope>NUCLEOTIDE SEQUENCE [LARGE SCALE GENOMIC DNA]</scope>
    <source>
        <strain evidence="7 8">JS278</strain>
    </source>
</reference>
<dbReference type="InterPro" id="IPR009057">
    <property type="entry name" value="Homeodomain-like_sf"/>
</dbReference>
<organism evidence="7 8">
    <name type="scientific">Acidipropionibacterium virtanenii</name>
    <dbReference type="NCBI Taxonomy" id="2057246"/>
    <lineage>
        <taxon>Bacteria</taxon>
        <taxon>Bacillati</taxon>
        <taxon>Actinomycetota</taxon>
        <taxon>Actinomycetes</taxon>
        <taxon>Propionibacteriales</taxon>
        <taxon>Propionibacteriaceae</taxon>
        <taxon>Acidipropionibacterium</taxon>
    </lineage>
</organism>
<evidence type="ECO:0000313" key="7">
    <source>
        <dbReference type="EMBL" id="AXE38025.1"/>
    </source>
</evidence>
<dbReference type="Gene3D" id="1.10.10.60">
    <property type="entry name" value="Homeodomain-like"/>
    <property type="match status" value="1"/>
</dbReference>
<dbReference type="SUPFAM" id="SSF48498">
    <property type="entry name" value="Tetracyclin repressor-like, C-terminal domain"/>
    <property type="match status" value="1"/>
</dbReference>
<dbReference type="Proteomes" id="UP000251995">
    <property type="component" value="Chromosome"/>
</dbReference>
<keyword evidence="2" id="KW-0805">Transcription regulation</keyword>
<keyword evidence="4" id="KW-0804">Transcription</keyword>
<dbReference type="GO" id="GO:0045892">
    <property type="term" value="P:negative regulation of DNA-templated transcription"/>
    <property type="evidence" value="ECO:0007669"/>
    <property type="project" value="InterPro"/>
</dbReference>
<keyword evidence="1" id="KW-0678">Repressor</keyword>
<dbReference type="InterPro" id="IPR001647">
    <property type="entry name" value="HTH_TetR"/>
</dbReference>
<dbReference type="InterPro" id="IPR003012">
    <property type="entry name" value="Tet_transcr_reg_TetR"/>
</dbReference>
<gene>
    <name evidence="7" type="primary">tetR_1</name>
    <name evidence="7" type="ORF">JS278_00838</name>
</gene>
<evidence type="ECO:0000256" key="5">
    <source>
        <dbReference type="PROSITE-ProRule" id="PRU00335"/>
    </source>
</evidence>
<evidence type="ECO:0000259" key="6">
    <source>
        <dbReference type="PROSITE" id="PS50977"/>
    </source>
</evidence>
<dbReference type="KEGG" id="acij:JS278_00838"/>
<feature type="DNA-binding region" description="H-T-H motif" evidence="5">
    <location>
        <begin position="50"/>
        <end position="69"/>
    </location>
</feature>
<name>A0A344URX7_9ACTN</name>
<dbReference type="PROSITE" id="PS50977">
    <property type="entry name" value="HTH_TETR_2"/>
    <property type="match status" value="1"/>
</dbReference>
<dbReference type="PRINTS" id="PR00400">
    <property type="entry name" value="TETREPRESSOR"/>
</dbReference>
<dbReference type="RefSeq" id="WP_114044104.1">
    <property type="nucleotide sequence ID" value="NZ_CP025198.1"/>
</dbReference>
<dbReference type="GO" id="GO:0046677">
    <property type="term" value="P:response to antibiotic"/>
    <property type="evidence" value="ECO:0007669"/>
    <property type="project" value="InterPro"/>
</dbReference>
<evidence type="ECO:0000256" key="2">
    <source>
        <dbReference type="ARBA" id="ARBA00023015"/>
    </source>
</evidence>
<proteinExistence type="predicted"/>
<dbReference type="OrthoDB" id="3732465at2"/>
<protein>
    <submittedName>
        <fullName evidence="7">Tetracycline repressor protein class E</fullName>
    </submittedName>
</protein>
<dbReference type="Pfam" id="PF02909">
    <property type="entry name" value="TetR_C_1"/>
    <property type="match status" value="1"/>
</dbReference>
<accession>A0A344URX7</accession>